<dbReference type="RefSeq" id="XP_018859524.2">
    <property type="nucleotide sequence ID" value="XM_019003979.2"/>
</dbReference>
<dbReference type="InParanoid" id="A0A2I4HTQ0"/>
<dbReference type="PANTHER" id="PTHR31286">
    <property type="entry name" value="GLYCINE-RICH CELL WALL STRUCTURAL PROTEIN 1.8-LIKE"/>
    <property type="match status" value="1"/>
</dbReference>
<dbReference type="AlphaFoldDB" id="A0A2I4HTQ0"/>
<dbReference type="Proteomes" id="UP000235220">
    <property type="component" value="Chromosome 15"/>
</dbReference>
<evidence type="ECO:0000313" key="2">
    <source>
        <dbReference type="Proteomes" id="UP000235220"/>
    </source>
</evidence>
<protein>
    <submittedName>
        <fullName evidence="3">Uncharacterized protein LOC109021358</fullName>
    </submittedName>
</protein>
<evidence type="ECO:0000313" key="3">
    <source>
        <dbReference type="RefSeq" id="XP_018859524.2"/>
    </source>
</evidence>
<dbReference type="GeneID" id="109021358"/>
<dbReference type="KEGG" id="jre:109021358"/>
<organism evidence="2 3">
    <name type="scientific">Juglans regia</name>
    <name type="common">English walnut</name>
    <dbReference type="NCBI Taxonomy" id="51240"/>
    <lineage>
        <taxon>Eukaryota</taxon>
        <taxon>Viridiplantae</taxon>
        <taxon>Streptophyta</taxon>
        <taxon>Embryophyta</taxon>
        <taxon>Tracheophyta</taxon>
        <taxon>Spermatophyta</taxon>
        <taxon>Magnoliopsida</taxon>
        <taxon>eudicotyledons</taxon>
        <taxon>Gunneridae</taxon>
        <taxon>Pentapetalae</taxon>
        <taxon>rosids</taxon>
        <taxon>fabids</taxon>
        <taxon>Fagales</taxon>
        <taxon>Juglandaceae</taxon>
        <taxon>Juglans</taxon>
    </lineage>
</organism>
<dbReference type="Gene3D" id="3.60.10.10">
    <property type="entry name" value="Endonuclease/exonuclease/phosphatase"/>
    <property type="match status" value="1"/>
</dbReference>
<dbReference type="InterPro" id="IPR036691">
    <property type="entry name" value="Endo/exonu/phosph_ase_sf"/>
</dbReference>
<proteinExistence type="predicted"/>
<evidence type="ECO:0000259" key="1">
    <source>
        <dbReference type="Pfam" id="PF14111"/>
    </source>
</evidence>
<dbReference type="InterPro" id="IPR025558">
    <property type="entry name" value="DUF4283"/>
</dbReference>
<gene>
    <name evidence="3" type="primary">LOC109021358</name>
</gene>
<sequence length="804" mass="91949">MERAAKDLKFALVLKFLFARPSIDVLRRQIIQSWGLSEVPMISFMDNYHVLLHLANEKDYVHAWAREGRLVAGCQFRLFNWSVNFDVNKEPSIVPQWIYLQGLPLQLYRLDCLQSFANRFGKFLGTDNATLYRTRATGARLCVEVDLQKDPIEGFPLVVGQKQSWQKVIYEKRGFYCKKCCRQGHTKVVCRVGVMVKRKEGVRKEGEGLVWKEVGRKEIEVVEEEGQVLRIQGQGEVETPNEEVQGSLILSEKNKEVVTVVSEENNFIREEENLGLKNSEEEVECGNEPGSGFLSVQVEVGGCSRLVQENGDAKSMERGEVLMEDVMEMEGEEEGEVEKINDEVLSEGDVEVGMDHQKDYCSDPAFQDVERLRRWTGYLQFTNFCANVVDGGKLWLFWKDEMQVDVVGSSNQCLTILLTEHRSSLLLTFVYAKCSPIERRELWEQNQGISSFEVPWIVMGDFNVIRSDAKRVGGRPRLGSSMADFNGCIDGCRLLELRLEGGNFSWCNGHQGLARCWAKLDRVLINNIFADKYSEAKASLLKRNTSDHSPILLKLVANMERYGPVPFRFQNMWTSHVDFLNVVGGSWNEHIVADSELEERVERYEILLQAEYSEAVEKEFLISKAELELWYKREEKRLAQQAKIKWLSDGDQNSKFFHAVVAQRRQNSCVRSMTLPDGSILENMEMVHNSAVNYFEQFLGQDNSVQRPNLSSIIQPVIFEVSKTKLKEEPTKEEVYEAVSSISVDSSPGPDGFGSAFYITCWEIVKEDVMAAVPEFFKGELLPQFFCSSYIVLIPKVKEPQFFD</sequence>
<accession>A0A2I4HTQ0</accession>
<name>A0A2I4HTQ0_JUGRE</name>
<dbReference type="Pfam" id="PF14111">
    <property type="entry name" value="DUF4283"/>
    <property type="match status" value="1"/>
</dbReference>
<reference evidence="3" key="1">
    <citation type="submission" date="2025-08" db="UniProtKB">
        <authorList>
            <consortium name="RefSeq"/>
        </authorList>
    </citation>
    <scope>IDENTIFICATION</scope>
    <source>
        <tissue evidence="3">Leaves</tissue>
    </source>
</reference>
<keyword evidence="2" id="KW-1185">Reference proteome</keyword>
<dbReference type="InterPro" id="IPR040256">
    <property type="entry name" value="At4g02000-like"/>
</dbReference>
<dbReference type="OrthoDB" id="1741802at2759"/>
<feature type="domain" description="DUF4283" evidence="1">
    <location>
        <begin position="5"/>
        <end position="88"/>
    </location>
</feature>
<dbReference type="SUPFAM" id="SSF56219">
    <property type="entry name" value="DNase I-like"/>
    <property type="match status" value="1"/>
</dbReference>
<dbReference type="PANTHER" id="PTHR31286:SF99">
    <property type="entry name" value="DUF4283 DOMAIN-CONTAINING PROTEIN"/>
    <property type="match status" value="1"/>
</dbReference>